<name>A0A1J5PBX2_9ZZZZ</name>
<evidence type="ECO:0000313" key="1">
    <source>
        <dbReference type="EMBL" id="OIQ68846.1"/>
    </source>
</evidence>
<organism evidence="1">
    <name type="scientific">mine drainage metagenome</name>
    <dbReference type="NCBI Taxonomy" id="410659"/>
    <lineage>
        <taxon>unclassified sequences</taxon>
        <taxon>metagenomes</taxon>
        <taxon>ecological metagenomes</taxon>
    </lineage>
</organism>
<accession>A0A1J5PBX2</accession>
<comment type="caution">
    <text evidence="1">The sequence shown here is derived from an EMBL/GenBank/DDBJ whole genome shotgun (WGS) entry which is preliminary data.</text>
</comment>
<sequence length="484" mass="52441">MREVDLLVFLVVLIHREVDDPGELEPFLVDQVQLLAELGAREPCELPEFVGIAGDEERRIAILQAKRGTNRGRPLRADVVGQRPRTLAAPAPHDVSEARLAFALRPRIHPCAERAAAAARAGNGPDLIFRVFQHPREHLEAGTPEVLGDVLHQNRIAQIGLVGAVLPQGFGERDSRPVPGHRLALRELLEHAGNDRLDGRENIVLLDKTHLEIELVELTGQPIGTRVLVAETRRDLEVTIEAGHHQELLVLLRRLRQRVELAGMIARRHQEVARPFRGGRGQDRRLVFQEPLLNHTAAHRGDDLAAQDHVLVQLLAPQIDKAVFEADVLGEFLVAGDLHGQDFRGRLHGQIDDAQFDFPGGQARVDRAGFAHHHLAGDGDHTFGPDRVGGGERRGAGGEHALGNAVMVPQVDEQQAAVVALGVNPAGKTRLIAGVGGAQGATGMGAIGVHLLSLSRRFVNGGTQALGGRRCQGQERCASTSPCD</sequence>
<protein>
    <submittedName>
        <fullName evidence="1">Uncharacterized protein</fullName>
    </submittedName>
</protein>
<dbReference type="EMBL" id="MLJW01005067">
    <property type="protein sequence ID" value="OIQ68846.1"/>
    <property type="molecule type" value="Genomic_DNA"/>
</dbReference>
<gene>
    <name evidence="1" type="ORF">GALL_495560</name>
</gene>
<proteinExistence type="predicted"/>
<reference evidence="1" key="1">
    <citation type="submission" date="2016-10" db="EMBL/GenBank/DDBJ databases">
        <title>Sequence of Gallionella enrichment culture.</title>
        <authorList>
            <person name="Poehlein A."/>
            <person name="Muehling M."/>
            <person name="Daniel R."/>
        </authorList>
    </citation>
    <scope>NUCLEOTIDE SEQUENCE</scope>
</reference>
<dbReference type="AlphaFoldDB" id="A0A1J5PBX2"/>